<dbReference type="PANTHER" id="PTHR36024">
    <property type="entry name" value="ANKYRIN REPEAT PROTEIN SKIP35"/>
    <property type="match status" value="1"/>
</dbReference>
<protein>
    <submittedName>
        <fullName evidence="1">Ankyrin repeat family protein</fullName>
    </submittedName>
</protein>
<gene>
    <name evidence="1" type="ORF">Fot_30850</name>
</gene>
<dbReference type="AlphaFoldDB" id="A0ABD1T3G2"/>
<dbReference type="EMBL" id="JBFOLJ010000009">
    <property type="protein sequence ID" value="KAL2507203.1"/>
    <property type="molecule type" value="Genomic_DNA"/>
</dbReference>
<proteinExistence type="predicted"/>
<reference evidence="2" key="1">
    <citation type="submission" date="2024-07" db="EMBL/GenBank/DDBJ databases">
        <title>Two chromosome-level genome assemblies of Korean endemic species Abeliophyllum distichum and Forsythia ovata (Oleaceae).</title>
        <authorList>
            <person name="Jang H."/>
        </authorList>
    </citation>
    <scope>NUCLEOTIDE SEQUENCE [LARGE SCALE GENOMIC DNA]</scope>
</reference>
<organism evidence="1 2">
    <name type="scientific">Forsythia ovata</name>
    <dbReference type="NCBI Taxonomy" id="205694"/>
    <lineage>
        <taxon>Eukaryota</taxon>
        <taxon>Viridiplantae</taxon>
        <taxon>Streptophyta</taxon>
        <taxon>Embryophyta</taxon>
        <taxon>Tracheophyta</taxon>
        <taxon>Spermatophyta</taxon>
        <taxon>Magnoliopsida</taxon>
        <taxon>eudicotyledons</taxon>
        <taxon>Gunneridae</taxon>
        <taxon>Pentapetalae</taxon>
        <taxon>asterids</taxon>
        <taxon>lamiids</taxon>
        <taxon>Lamiales</taxon>
        <taxon>Oleaceae</taxon>
        <taxon>Forsythieae</taxon>
        <taxon>Forsythia</taxon>
    </lineage>
</organism>
<keyword evidence="2" id="KW-1185">Reference proteome</keyword>
<accession>A0ABD1T3G2</accession>
<dbReference type="Proteomes" id="UP001604277">
    <property type="component" value="Unassembled WGS sequence"/>
</dbReference>
<evidence type="ECO:0000313" key="1">
    <source>
        <dbReference type="EMBL" id="KAL2507203.1"/>
    </source>
</evidence>
<name>A0ABD1T3G2_9LAMI</name>
<dbReference type="PANTHER" id="PTHR36024:SF1">
    <property type="entry name" value="OS11G0246900 PROTEIN"/>
    <property type="match status" value="1"/>
</dbReference>
<evidence type="ECO:0000313" key="2">
    <source>
        <dbReference type="Proteomes" id="UP001604277"/>
    </source>
</evidence>
<dbReference type="InterPro" id="IPR044956">
    <property type="entry name" value="SKIP35"/>
</dbReference>
<sequence length="237" mass="26024">MADEYTGFQFAMILRKILRTIAEVLKAETGAKVQKFAEWALKCMSFHSRCQGNRDRVGHNSAVEILLQLSAFKTFLDLAGNHLTGKDFTEAFNAACFPLTLFLEDGNAVSYLGPLTRAAERYCMPVVEWFVERGCQDMEICLALTAATSSSQVAIVAYLLPHVPLHILAALSIEILKAAGERSGGSLERVVLLLRLNFLGNPAATYAVADSTATSDDEAVVPYLRAFLQEHWSEAAF</sequence>
<comment type="caution">
    <text evidence="1">The sequence shown here is derived from an EMBL/GenBank/DDBJ whole genome shotgun (WGS) entry which is preliminary data.</text>
</comment>